<comment type="similarity">
    <text evidence="1">Belongs to the metallo-dependent hydrolases superfamily. TatD-type hydrolase family.</text>
</comment>
<proteinExistence type="inferred from homology"/>
<dbReference type="SUPFAM" id="SSF51556">
    <property type="entry name" value="Metallo-dependent hydrolases"/>
    <property type="match status" value="1"/>
</dbReference>
<dbReference type="InterPro" id="IPR050891">
    <property type="entry name" value="TatD-type_Hydrolase"/>
</dbReference>
<name>A0ABR4KKL3_9EURO</name>
<keyword evidence="2" id="KW-0540">Nuclease</keyword>
<evidence type="ECO:0000313" key="6">
    <source>
        <dbReference type="Proteomes" id="UP001610446"/>
    </source>
</evidence>
<dbReference type="Pfam" id="PF01026">
    <property type="entry name" value="TatD_DNase"/>
    <property type="match status" value="1"/>
</dbReference>
<dbReference type="Proteomes" id="UP001610446">
    <property type="component" value="Unassembled WGS sequence"/>
</dbReference>
<organism evidence="5 6">
    <name type="scientific">Aspergillus pseudoustus</name>
    <dbReference type="NCBI Taxonomy" id="1810923"/>
    <lineage>
        <taxon>Eukaryota</taxon>
        <taxon>Fungi</taxon>
        <taxon>Dikarya</taxon>
        <taxon>Ascomycota</taxon>
        <taxon>Pezizomycotina</taxon>
        <taxon>Eurotiomycetes</taxon>
        <taxon>Eurotiomycetidae</taxon>
        <taxon>Eurotiales</taxon>
        <taxon>Aspergillaceae</taxon>
        <taxon>Aspergillus</taxon>
        <taxon>Aspergillus subgen. Nidulantes</taxon>
    </lineage>
</organism>
<evidence type="ECO:0000256" key="3">
    <source>
        <dbReference type="ARBA" id="ARBA00022723"/>
    </source>
</evidence>
<evidence type="ECO:0000256" key="1">
    <source>
        <dbReference type="ARBA" id="ARBA00009275"/>
    </source>
</evidence>
<evidence type="ECO:0000256" key="4">
    <source>
        <dbReference type="ARBA" id="ARBA00022801"/>
    </source>
</evidence>
<keyword evidence="6" id="KW-1185">Reference proteome</keyword>
<dbReference type="InterPro" id="IPR018228">
    <property type="entry name" value="DNase_TatD-rel_CS"/>
</dbReference>
<dbReference type="EMBL" id="JBFXLU010000023">
    <property type="protein sequence ID" value="KAL2852820.1"/>
    <property type="molecule type" value="Genomic_DNA"/>
</dbReference>
<evidence type="ECO:0000313" key="5">
    <source>
        <dbReference type="EMBL" id="KAL2852820.1"/>
    </source>
</evidence>
<dbReference type="InterPro" id="IPR001130">
    <property type="entry name" value="TatD-like"/>
</dbReference>
<keyword evidence="3" id="KW-0479">Metal-binding</keyword>
<evidence type="ECO:0000256" key="2">
    <source>
        <dbReference type="ARBA" id="ARBA00022722"/>
    </source>
</evidence>
<comment type="caution">
    <text evidence="5">The sequence shown here is derived from an EMBL/GenBank/DDBJ whole genome shotgun (WGS) entry which is preliminary data.</text>
</comment>
<dbReference type="PANTHER" id="PTHR10060:SF15">
    <property type="entry name" value="DEOXYRIBONUCLEASE TATDN1"/>
    <property type="match status" value="1"/>
</dbReference>
<reference evidence="5 6" key="1">
    <citation type="submission" date="2024-07" db="EMBL/GenBank/DDBJ databases">
        <title>Section-level genome sequencing and comparative genomics of Aspergillus sections Usti and Cavernicolus.</title>
        <authorList>
            <consortium name="Lawrence Berkeley National Laboratory"/>
            <person name="Nybo J.L."/>
            <person name="Vesth T.C."/>
            <person name="Theobald S."/>
            <person name="Frisvad J.C."/>
            <person name="Larsen T.O."/>
            <person name="Kjaerboelling I."/>
            <person name="Rothschild-Mancinelli K."/>
            <person name="Lyhne E.K."/>
            <person name="Kogle M.E."/>
            <person name="Barry K."/>
            <person name="Clum A."/>
            <person name="Na H."/>
            <person name="Ledsgaard L."/>
            <person name="Lin J."/>
            <person name="Lipzen A."/>
            <person name="Kuo A."/>
            <person name="Riley R."/>
            <person name="Mondo S."/>
            <person name="Labutti K."/>
            <person name="Haridas S."/>
            <person name="Pangalinan J."/>
            <person name="Salamov A.A."/>
            <person name="Simmons B.A."/>
            <person name="Magnuson J.K."/>
            <person name="Chen J."/>
            <person name="Drula E."/>
            <person name="Henrissat B."/>
            <person name="Wiebenga A."/>
            <person name="Lubbers R.J."/>
            <person name="Gomes A.C."/>
            <person name="Makela M.R."/>
            <person name="Stajich J."/>
            <person name="Grigoriev I.V."/>
            <person name="Mortensen U.H."/>
            <person name="De Vries R.P."/>
            <person name="Baker S.E."/>
            <person name="Andersen M.R."/>
        </authorList>
    </citation>
    <scope>NUCLEOTIDE SEQUENCE [LARGE SCALE GENOMIC DNA]</scope>
    <source>
        <strain evidence="5 6">CBS 123904</strain>
    </source>
</reference>
<dbReference type="Gene3D" id="3.20.20.140">
    <property type="entry name" value="Metal-dependent hydrolases"/>
    <property type="match status" value="1"/>
</dbReference>
<dbReference type="PROSITE" id="PS01090">
    <property type="entry name" value="TATD_2"/>
    <property type="match status" value="1"/>
</dbReference>
<protein>
    <submittedName>
        <fullName evidence="5">Uncharacterized protein</fullName>
    </submittedName>
</protein>
<gene>
    <name evidence="5" type="ORF">BJY01DRAFT_244399</name>
</gene>
<dbReference type="PANTHER" id="PTHR10060">
    <property type="entry name" value="TATD FAMILY DEOXYRIBONUCLEASE"/>
    <property type="match status" value="1"/>
</dbReference>
<dbReference type="PIRSF" id="PIRSF005902">
    <property type="entry name" value="DNase_TatD"/>
    <property type="match status" value="1"/>
</dbReference>
<keyword evidence="4" id="KW-0378">Hydrolase</keyword>
<dbReference type="InterPro" id="IPR032466">
    <property type="entry name" value="Metal_Hydrolase"/>
</dbReference>
<accession>A0ABR4KKL3</accession>
<sequence length="315" mass="34722">MGDTSSPIRYVDIGINLSDPVFKGNYHGKQVHDDDLDDIIQRARDVGCQKFMVTGSDLEESKNAIDIAKKYPGFCYATVGIHPCQSKLFDSYPGGPDKMVGELRSLALEAKNSGHAVAFGEFGLDYDRLFLSAKEPQLKYFEAQLDLAVEIQLPLFLHSRAAHEDFERLLAPRLEKLPKRGLVHSFTGTLAEMKRLVALGLDIGVNGCSLKTEENLEVVRAIPLDQLQIETDGPWCEIRPSHASSKFLQGAPALPKALKKEKWQKGFMVKGRNEPVAIAQVAHVIAGVKGITVEEVCEAAWKNSIKMFGLGEESS</sequence>